<evidence type="ECO:0000256" key="16">
    <source>
        <dbReference type="PIRSR" id="PIRSR600829-2"/>
    </source>
</evidence>
<evidence type="ECO:0000256" key="3">
    <source>
        <dbReference type="ARBA" id="ARBA00022475"/>
    </source>
</evidence>
<feature type="binding site" evidence="17">
    <location>
        <position position="56"/>
    </location>
    <ligand>
        <name>ATP</name>
        <dbReference type="ChEBI" id="CHEBI:30616"/>
    </ligand>
</feature>
<keyword evidence="6 19" id="KW-0812">Transmembrane</keyword>
<feature type="transmembrane region" description="Helical" evidence="19">
    <location>
        <begin position="12"/>
        <end position="29"/>
    </location>
</feature>
<keyword evidence="3" id="KW-1003">Cell membrane</keyword>
<feature type="binding site" evidence="16">
    <location>
        <position position="49"/>
    </location>
    <ligand>
        <name>substrate</name>
    </ligand>
</feature>
<feature type="transmembrane region" description="Helical" evidence="19">
    <location>
        <begin position="76"/>
        <end position="97"/>
    </location>
</feature>
<evidence type="ECO:0000313" key="21">
    <source>
        <dbReference type="Proteomes" id="UP000177112"/>
    </source>
</evidence>
<dbReference type="PANTHER" id="PTHR34299">
    <property type="entry name" value="DIACYLGLYCEROL KINASE"/>
    <property type="match status" value="1"/>
</dbReference>
<evidence type="ECO:0000256" key="18">
    <source>
        <dbReference type="PIRSR" id="PIRSR600829-4"/>
    </source>
</evidence>
<keyword evidence="10 19" id="KW-1133">Transmembrane helix</keyword>
<dbReference type="Pfam" id="PF01219">
    <property type="entry name" value="DAGK_prokar"/>
    <property type="match status" value="1"/>
</dbReference>
<evidence type="ECO:0000256" key="9">
    <source>
        <dbReference type="ARBA" id="ARBA00022840"/>
    </source>
</evidence>
<keyword evidence="8" id="KW-0418">Kinase</keyword>
<evidence type="ECO:0000256" key="6">
    <source>
        <dbReference type="ARBA" id="ARBA00022692"/>
    </source>
</evidence>
<accession>A0A1F6VPM2</accession>
<evidence type="ECO:0000256" key="5">
    <source>
        <dbReference type="ARBA" id="ARBA00022679"/>
    </source>
</evidence>
<dbReference type="Gene3D" id="1.10.287.3610">
    <property type="match status" value="1"/>
</dbReference>
<keyword evidence="13" id="KW-0594">Phospholipid biosynthesis</keyword>
<comment type="cofactor">
    <cofactor evidence="18">
        <name>Mg(2+)</name>
        <dbReference type="ChEBI" id="CHEBI:18420"/>
    </cofactor>
    <text evidence="18">Mn(2+), Zn(2+), Cd(2+) and Co(2+) support activity to lesser extents.</text>
</comment>
<feature type="binding site" evidence="18">
    <location>
        <position position="56"/>
    </location>
    <ligand>
        <name>a divalent metal cation</name>
        <dbReference type="ChEBI" id="CHEBI:60240"/>
    </ligand>
</feature>
<evidence type="ECO:0000313" key="20">
    <source>
        <dbReference type="EMBL" id="OGI71600.1"/>
    </source>
</evidence>
<feature type="active site" description="Proton acceptor" evidence="15">
    <location>
        <position position="49"/>
    </location>
</feature>
<dbReference type="STRING" id="1801748.A3B84_02090"/>
<dbReference type="InterPro" id="IPR000829">
    <property type="entry name" value="DAGK"/>
</dbReference>
<evidence type="ECO:0000256" key="15">
    <source>
        <dbReference type="PIRSR" id="PIRSR600829-1"/>
    </source>
</evidence>
<comment type="similarity">
    <text evidence="2">Belongs to the bacterial diacylglycerol kinase family.</text>
</comment>
<keyword evidence="18" id="KW-0460">Magnesium</keyword>
<keyword evidence="14" id="KW-1208">Phospholipid metabolism</keyword>
<gene>
    <name evidence="20" type="ORF">A3B84_02090</name>
</gene>
<dbReference type="AlphaFoldDB" id="A0A1F6VPM2"/>
<dbReference type="GO" id="GO:0008654">
    <property type="term" value="P:phospholipid biosynthetic process"/>
    <property type="evidence" value="ECO:0007669"/>
    <property type="project" value="UniProtKB-KW"/>
</dbReference>
<feature type="binding site" evidence="17">
    <location>
        <begin position="65"/>
        <end position="67"/>
    </location>
    <ligand>
        <name>ATP</name>
        <dbReference type="ChEBI" id="CHEBI:30616"/>
    </ligand>
</feature>
<keyword evidence="12 19" id="KW-0472">Membrane</keyword>
<evidence type="ECO:0000256" key="10">
    <source>
        <dbReference type="ARBA" id="ARBA00022989"/>
    </source>
</evidence>
<evidence type="ECO:0000256" key="12">
    <source>
        <dbReference type="ARBA" id="ARBA00023136"/>
    </source>
</evidence>
<sequence length="101" mass="11337">MYVFCKTSRHLYILIFSTAVVIILGFYLRVSNFEWIALIFSIGFVIVSEVFNTAIEIDIDLTSPEYHPFARDTKDVAAAAVVLSIFTAAIVGLIVFLPKIF</sequence>
<evidence type="ECO:0000256" key="13">
    <source>
        <dbReference type="ARBA" id="ARBA00023209"/>
    </source>
</evidence>
<dbReference type="GO" id="GO:0016301">
    <property type="term" value="F:kinase activity"/>
    <property type="evidence" value="ECO:0007669"/>
    <property type="project" value="UniProtKB-KW"/>
</dbReference>
<keyword evidence="18" id="KW-0479">Metal-binding</keyword>
<dbReference type="InterPro" id="IPR036945">
    <property type="entry name" value="DAGK_sf"/>
</dbReference>
<keyword evidence="7 17" id="KW-0547">Nucleotide-binding</keyword>
<comment type="subcellular location">
    <subcellularLocation>
        <location evidence="1">Cell membrane</location>
        <topology evidence="1">Multi-pass membrane protein</topology>
    </subcellularLocation>
</comment>
<dbReference type="EMBL" id="MFTY01000006">
    <property type="protein sequence ID" value="OGI71600.1"/>
    <property type="molecule type" value="Genomic_DNA"/>
</dbReference>
<proteinExistence type="inferred from homology"/>
<evidence type="ECO:0000256" key="14">
    <source>
        <dbReference type="ARBA" id="ARBA00023264"/>
    </source>
</evidence>
<evidence type="ECO:0008006" key="22">
    <source>
        <dbReference type="Google" id="ProtNLM"/>
    </source>
</evidence>
<dbReference type="Proteomes" id="UP000177112">
    <property type="component" value="Unassembled WGS sequence"/>
</dbReference>
<dbReference type="GO" id="GO:0005524">
    <property type="term" value="F:ATP binding"/>
    <property type="evidence" value="ECO:0007669"/>
    <property type="project" value="UniProtKB-KW"/>
</dbReference>
<dbReference type="GO" id="GO:0005886">
    <property type="term" value="C:plasma membrane"/>
    <property type="evidence" value="ECO:0007669"/>
    <property type="project" value="UniProtKB-SubCell"/>
</dbReference>
<evidence type="ECO:0000256" key="11">
    <source>
        <dbReference type="ARBA" id="ARBA00023098"/>
    </source>
</evidence>
<evidence type="ECO:0000256" key="1">
    <source>
        <dbReference type="ARBA" id="ARBA00004651"/>
    </source>
</evidence>
<keyword evidence="5" id="KW-0808">Transferase</keyword>
<reference evidence="20 21" key="1">
    <citation type="journal article" date="2016" name="Nat. Commun.">
        <title>Thousands of microbial genomes shed light on interconnected biogeochemical processes in an aquifer system.</title>
        <authorList>
            <person name="Anantharaman K."/>
            <person name="Brown C.T."/>
            <person name="Hug L.A."/>
            <person name="Sharon I."/>
            <person name="Castelle C.J."/>
            <person name="Probst A.J."/>
            <person name="Thomas B.C."/>
            <person name="Singh A."/>
            <person name="Wilkins M.J."/>
            <person name="Karaoz U."/>
            <person name="Brodie E.L."/>
            <person name="Williams K.H."/>
            <person name="Hubbard S.S."/>
            <person name="Banfield J.F."/>
        </authorList>
    </citation>
    <scope>NUCLEOTIDE SEQUENCE [LARGE SCALE GENOMIC DNA]</scope>
</reference>
<evidence type="ECO:0000256" key="7">
    <source>
        <dbReference type="ARBA" id="ARBA00022741"/>
    </source>
</evidence>
<evidence type="ECO:0000256" key="8">
    <source>
        <dbReference type="ARBA" id="ARBA00022777"/>
    </source>
</evidence>
<feature type="transmembrane region" description="Helical" evidence="19">
    <location>
        <begin position="35"/>
        <end position="55"/>
    </location>
</feature>
<keyword evidence="4" id="KW-0444">Lipid biosynthesis</keyword>
<keyword evidence="11" id="KW-0443">Lipid metabolism</keyword>
<evidence type="ECO:0000256" key="4">
    <source>
        <dbReference type="ARBA" id="ARBA00022516"/>
    </source>
</evidence>
<dbReference type="CDD" id="cd14265">
    <property type="entry name" value="UDPK_IM_like"/>
    <property type="match status" value="1"/>
</dbReference>
<dbReference type="InterPro" id="IPR033717">
    <property type="entry name" value="UDPK"/>
</dbReference>
<name>A0A1F6VPM2_9BACT</name>
<keyword evidence="9 17" id="KW-0067">ATP-binding</keyword>
<dbReference type="GO" id="GO:0046872">
    <property type="term" value="F:metal ion binding"/>
    <property type="evidence" value="ECO:0007669"/>
    <property type="project" value="UniProtKB-KW"/>
</dbReference>
<organism evidence="20 21">
    <name type="scientific">Candidatus Nomurabacteria bacterium RIFCSPHIGHO2_02_FULL_35_13</name>
    <dbReference type="NCBI Taxonomy" id="1801748"/>
    <lineage>
        <taxon>Bacteria</taxon>
        <taxon>Candidatus Nomuraibacteriota</taxon>
    </lineage>
</organism>
<dbReference type="PANTHER" id="PTHR34299:SF1">
    <property type="entry name" value="DIACYLGLYCEROL KINASE"/>
    <property type="match status" value="1"/>
</dbReference>
<feature type="binding site" evidence="17">
    <location>
        <begin position="74"/>
        <end position="75"/>
    </location>
    <ligand>
        <name>ATP</name>
        <dbReference type="ChEBI" id="CHEBI:30616"/>
    </ligand>
</feature>
<evidence type="ECO:0000256" key="19">
    <source>
        <dbReference type="SAM" id="Phobius"/>
    </source>
</evidence>
<evidence type="ECO:0000256" key="2">
    <source>
        <dbReference type="ARBA" id="ARBA00005967"/>
    </source>
</evidence>
<protein>
    <recommendedName>
        <fullName evidence="22">Diacylglycerol kinase</fullName>
    </recommendedName>
</protein>
<comment type="caution">
    <text evidence="20">The sequence shown here is derived from an EMBL/GenBank/DDBJ whole genome shotgun (WGS) entry which is preliminary data.</text>
</comment>
<evidence type="ECO:0000256" key="17">
    <source>
        <dbReference type="PIRSR" id="PIRSR600829-3"/>
    </source>
</evidence>